<gene>
    <name evidence="2" type="ORF">DFQ59_101806</name>
</gene>
<dbReference type="SUPFAM" id="SSF52833">
    <property type="entry name" value="Thioredoxin-like"/>
    <property type="match status" value="1"/>
</dbReference>
<dbReference type="InterPro" id="IPR001853">
    <property type="entry name" value="DSBA-like_thioredoxin_dom"/>
</dbReference>
<dbReference type="EMBL" id="QPJY01000001">
    <property type="protein sequence ID" value="RCX33501.1"/>
    <property type="molecule type" value="Genomic_DNA"/>
</dbReference>
<evidence type="ECO:0000313" key="2">
    <source>
        <dbReference type="EMBL" id="RCX33501.1"/>
    </source>
</evidence>
<dbReference type="GO" id="GO:0016491">
    <property type="term" value="F:oxidoreductase activity"/>
    <property type="evidence" value="ECO:0007669"/>
    <property type="project" value="InterPro"/>
</dbReference>
<dbReference type="InterPro" id="IPR036249">
    <property type="entry name" value="Thioredoxin-like_sf"/>
</dbReference>
<keyword evidence="3" id="KW-1185">Reference proteome</keyword>
<protein>
    <submittedName>
        <fullName evidence="2">Putative DsbA family dithiol-disulfide isomerase</fullName>
    </submittedName>
</protein>
<feature type="domain" description="DSBA-like thioredoxin" evidence="1">
    <location>
        <begin position="9"/>
        <end position="199"/>
    </location>
</feature>
<evidence type="ECO:0000313" key="3">
    <source>
        <dbReference type="Proteomes" id="UP000252707"/>
    </source>
</evidence>
<dbReference type="Proteomes" id="UP000252707">
    <property type="component" value="Unassembled WGS sequence"/>
</dbReference>
<dbReference type="RefSeq" id="WP_114278330.1">
    <property type="nucleotide sequence ID" value="NZ_QPJY01000001.1"/>
</dbReference>
<organism evidence="2 3">
    <name type="scientific">Thioalbus denitrificans</name>
    <dbReference type="NCBI Taxonomy" id="547122"/>
    <lineage>
        <taxon>Bacteria</taxon>
        <taxon>Pseudomonadati</taxon>
        <taxon>Pseudomonadota</taxon>
        <taxon>Gammaproteobacteria</taxon>
        <taxon>Chromatiales</taxon>
        <taxon>Ectothiorhodospiraceae</taxon>
        <taxon>Thioalbus</taxon>
    </lineage>
</organism>
<dbReference type="Gene3D" id="3.40.30.10">
    <property type="entry name" value="Glutaredoxin"/>
    <property type="match status" value="1"/>
</dbReference>
<dbReference type="AlphaFoldDB" id="A0A369CIX0"/>
<evidence type="ECO:0000259" key="1">
    <source>
        <dbReference type="Pfam" id="PF01323"/>
    </source>
</evidence>
<dbReference type="PANTHER" id="PTHR13887">
    <property type="entry name" value="GLUTATHIONE S-TRANSFERASE KAPPA"/>
    <property type="match status" value="1"/>
</dbReference>
<sequence>MVERPELKVTVFSDYICPFCYVGHARLMRLGEEWNLRVNWCFIELHPETPVAGQPVAALGYPDAQWNRMQENLKRMADEDGLPFSDPGFTTNSRRALLLAEAAKSLGRERFYRLHEALYHACFVAGRNIGDPEVLRGIAASVGVPESLVEAAWREPRYPEHLSHYRELAARVALSGVPTYLFGPRRITGAVPVARLREAARALADTA</sequence>
<accession>A0A369CIX0</accession>
<dbReference type="PANTHER" id="PTHR13887:SF41">
    <property type="entry name" value="THIOREDOXIN SUPERFAMILY PROTEIN"/>
    <property type="match status" value="1"/>
</dbReference>
<name>A0A369CIX0_9GAMM</name>
<dbReference type="GO" id="GO:0016853">
    <property type="term" value="F:isomerase activity"/>
    <property type="evidence" value="ECO:0007669"/>
    <property type="project" value="UniProtKB-KW"/>
</dbReference>
<dbReference type="OrthoDB" id="9799122at2"/>
<dbReference type="Pfam" id="PF01323">
    <property type="entry name" value="DSBA"/>
    <property type="match status" value="1"/>
</dbReference>
<reference evidence="2 3" key="1">
    <citation type="submission" date="2018-07" db="EMBL/GenBank/DDBJ databases">
        <title>Genomic Encyclopedia of Type Strains, Phase IV (KMG-IV): sequencing the most valuable type-strain genomes for metagenomic binning, comparative biology and taxonomic classification.</title>
        <authorList>
            <person name="Goeker M."/>
        </authorList>
    </citation>
    <scope>NUCLEOTIDE SEQUENCE [LARGE SCALE GENOMIC DNA]</scope>
    <source>
        <strain evidence="2 3">DSM 26407</strain>
    </source>
</reference>
<proteinExistence type="predicted"/>
<keyword evidence="2" id="KW-0413">Isomerase</keyword>
<comment type="caution">
    <text evidence="2">The sequence shown here is derived from an EMBL/GenBank/DDBJ whole genome shotgun (WGS) entry which is preliminary data.</text>
</comment>